<name>A0ACB7EKQ3_NIBAL</name>
<accession>A0ACB7EKQ3</accession>
<dbReference type="Proteomes" id="UP000805704">
    <property type="component" value="Chromosome 5"/>
</dbReference>
<dbReference type="EMBL" id="CM024793">
    <property type="protein sequence ID" value="KAG8002687.1"/>
    <property type="molecule type" value="Genomic_DNA"/>
</dbReference>
<comment type="caution">
    <text evidence="1">The sequence shown here is derived from an EMBL/GenBank/DDBJ whole genome shotgun (WGS) entry which is preliminary data.</text>
</comment>
<organism evidence="1 2">
    <name type="scientific">Nibea albiflora</name>
    <name type="common">Yellow drum</name>
    <name type="synonym">Corvina albiflora</name>
    <dbReference type="NCBI Taxonomy" id="240163"/>
    <lineage>
        <taxon>Eukaryota</taxon>
        <taxon>Metazoa</taxon>
        <taxon>Chordata</taxon>
        <taxon>Craniata</taxon>
        <taxon>Vertebrata</taxon>
        <taxon>Euteleostomi</taxon>
        <taxon>Actinopterygii</taxon>
        <taxon>Neopterygii</taxon>
        <taxon>Teleostei</taxon>
        <taxon>Neoteleostei</taxon>
        <taxon>Acanthomorphata</taxon>
        <taxon>Eupercaria</taxon>
        <taxon>Sciaenidae</taxon>
        <taxon>Nibea</taxon>
    </lineage>
</organism>
<proteinExistence type="predicted"/>
<gene>
    <name evidence="1" type="ORF">GBF38_015208</name>
</gene>
<reference evidence="1" key="1">
    <citation type="submission" date="2020-04" db="EMBL/GenBank/DDBJ databases">
        <title>A chromosome-scale assembly and high-density genetic map of the yellow drum (Nibea albiflora) genome.</title>
        <authorList>
            <person name="Xu D."/>
            <person name="Zhang W."/>
            <person name="Chen R."/>
            <person name="Tan P."/>
            <person name="Wang L."/>
            <person name="Song H."/>
            <person name="Tian L."/>
            <person name="Zhu Q."/>
            <person name="Wang B."/>
        </authorList>
    </citation>
    <scope>NUCLEOTIDE SEQUENCE</scope>
    <source>
        <strain evidence="1">ZJHYS-2018</strain>
    </source>
</reference>
<evidence type="ECO:0000313" key="1">
    <source>
        <dbReference type="EMBL" id="KAG8002687.1"/>
    </source>
</evidence>
<evidence type="ECO:0000313" key="2">
    <source>
        <dbReference type="Proteomes" id="UP000805704"/>
    </source>
</evidence>
<protein>
    <submittedName>
        <fullName evidence="1">Uncharacterized protein</fullName>
    </submittedName>
</protein>
<keyword evidence="2" id="KW-1185">Reference proteome</keyword>
<sequence>MRSDHLSKHCQDPPDQEKPVWAAFTEHGPSAHQYQERVISVLHHSKIIINQ</sequence>